<protein>
    <submittedName>
        <fullName evidence="1">Uncharacterized protein</fullName>
    </submittedName>
</protein>
<keyword evidence="2" id="KW-1185">Reference proteome</keyword>
<dbReference type="OrthoDB" id="7915896at2"/>
<accession>A0A7W6FTR8</accession>
<dbReference type="Proteomes" id="UP000531216">
    <property type="component" value="Unassembled WGS sequence"/>
</dbReference>
<organism evidence="1 2">
    <name type="scientific">Aureimonas phyllosphaerae</name>
    <dbReference type="NCBI Taxonomy" id="1166078"/>
    <lineage>
        <taxon>Bacteria</taxon>
        <taxon>Pseudomonadati</taxon>
        <taxon>Pseudomonadota</taxon>
        <taxon>Alphaproteobacteria</taxon>
        <taxon>Hyphomicrobiales</taxon>
        <taxon>Aurantimonadaceae</taxon>
        <taxon>Aureimonas</taxon>
    </lineage>
</organism>
<dbReference type="AlphaFoldDB" id="A0A7W6FTR8"/>
<reference evidence="1 2" key="1">
    <citation type="submission" date="2020-08" db="EMBL/GenBank/DDBJ databases">
        <title>Genomic Encyclopedia of Type Strains, Phase IV (KMG-IV): sequencing the most valuable type-strain genomes for metagenomic binning, comparative biology and taxonomic classification.</title>
        <authorList>
            <person name="Goeker M."/>
        </authorList>
    </citation>
    <scope>NUCLEOTIDE SEQUENCE [LARGE SCALE GENOMIC DNA]</scope>
    <source>
        <strain evidence="1 2">DSM 25024</strain>
    </source>
</reference>
<name>A0A7W6FTR8_9HYPH</name>
<evidence type="ECO:0000313" key="2">
    <source>
        <dbReference type="Proteomes" id="UP000531216"/>
    </source>
</evidence>
<proteinExistence type="predicted"/>
<comment type="caution">
    <text evidence="1">The sequence shown here is derived from an EMBL/GenBank/DDBJ whole genome shotgun (WGS) entry which is preliminary data.</text>
</comment>
<gene>
    <name evidence="1" type="ORF">GGR05_000388</name>
</gene>
<evidence type="ECO:0000313" key="1">
    <source>
        <dbReference type="EMBL" id="MBB3934277.1"/>
    </source>
</evidence>
<dbReference type="RefSeq" id="WP_090958644.1">
    <property type="nucleotide sequence ID" value="NZ_FOOA01000001.1"/>
</dbReference>
<dbReference type="EMBL" id="JACIDO010000001">
    <property type="protein sequence ID" value="MBB3934277.1"/>
    <property type="molecule type" value="Genomic_DNA"/>
</dbReference>
<sequence length="117" mass="12687">MSAVRRHSAAADLTMNLYRAGLSFCRTDLEDAFRALVGWPGEARLPNLNADQRQGLLIGVCRGLLAMENDRIMPSGTFTVILDEAGAERLAGATYAHGARAVLDTPAFLVNLTREQL</sequence>